<feature type="domain" description="TRAF-type" evidence="7">
    <location>
        <begin position="99"/>
        <end position="147"/>
    </location>
</feature>
<evidence type="ECO:0000256" key="4">
    <source>
        <dbReference type="PROSITE-ProRule" id="PRU00207"/>
    </source>
</evidence>
<sequence length="305" mass="34114">MGLAVDLFDSQVPLDLICVMCKKVLVNPVQNTCKHLFCSTCLVQHLKVDKSRACPACKAHLSVKSEPPSLEVRLRLLDLNIHCSHRCGKVLKVGELPDHVSEECPYTPVACPHARLGCRMEIRRQEAEEHAEECDWRPVVCEACGHRTVRRDLCTHQSRKKCLEKKLRHQVSRAMRCASRVIWFPPFSMAVPPMRMSCSTEIPYSVNTAAWGLQKRSQQRENLSDNGKVPLGLRASPWSGHPSPSRPAGSETSSVVGGLHTPAPSRASTHVLTCQKCKRPYRGDLNSPTACRWHAGVRISLRDHL</sequence>
<keyword evidence="9" id="KW-1185">Reference proteome</keyword>
<dbReference type="InterPro" id="IPR001293">
    <property type="entry name" value="Znf_TRAF"/>
</dbReference>
<dbReference type="InterPro" id="IPR001841">
    <property type="entry name" value="Znf_RING"/>
</dbReference>
<dbReference type="PANTHER" id="PTHR10131">
    <property type="entry name" value="TNF RECEPTOR ASSOCIATED FACTOR"/>
    <property type="match status" value="1"/>
</dbReference>
<dbReference type="SMART" id="SM00184">
    <property type="entry name" value="RING"/>
    <property type="match status" value="1"/>
</dbReference>
<accession>A0A2T7PZE5</accession>
<comment type="caution">
    <text evidence="8">The sequence shown here is derived from an EMBL/GenBank/DDBJ whole genome shotgun (WGS) entry which is preliminary data.</text>
</comment>
<dbReference type="PROSITE" id="PS50145">
    <property type="entry name" value="ZF_TRAF"/>
    <property type="match status" value="1"/>
</dbReference>
<dbReference type="Pfam" id="PF02176">
    <property type="entry name" value="zf-TRAF"/>
    <property type="match status" value="1"/>
</dbReference>
<dbReference type="Gene3D" id="3.30.40.10">
    <property type="entry name" value="Zinc/RING finger domain, C3HC4 (zinc finger)"/>
    <property type="match status" value="3"/>
</dbReference>
<dbReference type="GO" id="GO:0043122">
    <property type="term" value="P:regulation of canonical NF-kappaB signal transduction"/>
    <property type="evidence" value="ECO:0007669"/>
    <property type="project" value="TreeGrafter"/>
</dbReference>
<keyword evidence="2 4" id="KW-0863">Zinc-finger</keyword>
<dbReference type="InterPro" id="IPR018957">
    <property type="entry name" value="Znf_C3HC4_RING-type"/>
</dbReference>
<evidence type="ECO:0000313" key="9">
    <source>
        <dbReference type="Proteomes" id="UP000245119"/>
    </source>
</evidence>
<dbReference type="InterPro" id="IPR013083">
    <property type="entry name" value="Znf_RING/FYVE/PHD"/>
</dbReference>
<evidence type="ECO:0000256" key="3">
    <source>
        <dbReference type="ARBA" id="ARBA00022833"/>
    </source>
</evidence>
<dbReference type="SUPFAM" id="SSF57850">
    <property type="entry name" value="RING/U-box"/>
    <property type="match status" value="1"/>
</dbReference>
<dbReference type="InterPro" id="IPR017907">
    <property type="entry name" value="Znf_RING_CS"/>
</dbReference>
<dbReference type="AlphaFoldDB" id="A0A2T7PZE5"/>
<organism evidence="8 9">
    <name type="scientific">Pomacea canaliculata</name>
    <name type="common">Golden apple snail</name>
    <dbReference type="NCBI Taxonomy" id="400727"/>
    <lineage>
        <taxon>Eukaryota</taxon>
        <taxon>Metazoa</taxon>
        <taxon>Spiralia</taxon>
        <taxon>Lophotrochozoa</taxon>
        <taxon>Mollusca</taxon>
        <taxon>Gastropoda</taxon>
        <taxon>Caenogastropoda</taxon>
        <taxon>Architaenioglossa</taxon>
        <taxon>Ampullarioidea</taxon>
        <taxon>Ampullariidae</taxon>
        <taxon>Pomacea</taxon>
    </lineage>
</organism>
<dbReference type="OrthoDB" id="9049620at2759"/>
<dbReference type="Pfam" id="PF00097">
    <property type="entry name" value="zf-C3HC4"/>
    <property type="match status" value="1"/>
</dbReference>
<evidence type="ECO:0008006" key="10">
    <source>
        <dbReference type="Google" id="ProtNLM"/>
    </source>
</evidence>
<proteinExistence type="predicted"/>
<feature type="domain" description="RING-type" evidence="6">
    <location>
        <begin position="18"/>
        <end position="58"/>
    </location>
</feature>
<dbReference type="PROSITE" id="PS00518">
    <property type="entry name" value="ZF_RING_1"/>
    <property type="match status" value="1"/>
</dbReference>
<protein>
    <recommendedName>
        <fullName evidence="10">RING-type domain-containing protein</fullName>
    </recommendedName>
</protein>
<feature type="zinc finger region" description="TRAF-type" evidence="4">
    <location>
        <begin position="99"/>
        <end position="147"/>
    </location>
</feature>
<feature type="region of interest" description="Disordered" evidence="5">
    <location>
        <begin position="217"/>
        <end position="269"/>
    </location>
</feature>
<evidence type="ECO:0000256" key="2">
    <source>
        <dbReference type="ARBA" id="ARBA00022771"/>
    </source>
</evidence>
<dbReference type="STRING" id="400727.A0A2T7PZE5"/>
<dbReference type="EMBL" id="PZQS01000001">
    <property type="protein sequence ID" value="PVD38767.1"/>
    <property type="molecule type" value="Genomic_DNA"/>
</dbReference>
<reference evidence="8 9" key="1">
    <citation type="submission" date="2018-04" db="EMBL/GenBank/DDBJ databases">
        <title>The genome of golden apple snail Pomacea canaliculata provides insight into stress tolerance and invasive adaptation.</title>
        <authorList>
            <person name="Liu C."/>
            <person name="Liu B."/>
            <person name="Ren Y."/>
            <person name="Zhang Y."/>
            <person name="Wang H."/>
            <person name="Li S."/>
            <person name="Jiang F."/>
            <person name="Yin L."/>
            <person name="Zhang G."/>
            <person name="Qian W."/>
            <person name="Fan W."/>
        </authorList>
    </citation>
    <scope>NUCLEOTIDE SEQUENCE [LARGE SCALE GENOMIC DNA]</scope>
    <source>
        <strain evidence="8">SZHN2017</strain>
        <tissue evidence="8">Muscle</tissue>
    </source>
</reference>
<keyword evidence="1 4" id="KW-0479">Metal-binding</keyword>
<evidence type="ECO:0000256" key="1">
    <source>
        <dbReference type="ARBA" id="ARBA00022723"/>
    </source>
</evidence>
<gene>
    <name evidence="8" type="ORF">C0Q70_01390</name>
</gene>
<evidence type="ECO:0000256" key="5">
    <source>
        <dbReference type="SAM" id="MobiDB-lite"/>
    </source>
</evidence>
<dbReference type="PROSITE" id="PS50089">
    <property type="entry name" value="ZF_RING_2"/>
    <property type="match status" value="1"/>
</dbReference>
<evidence type="ECO:0000259" key="6">
    <source>
        <dbReference type="PROSITE" id="PS50089"/>
    </source>
</evidence>
<dbReference type="Proteomes" id="UP000245119">
    <property type="component" value="Linkage Group LG1"/>
</dbReference>
<keyword evidence="3 4" id="KW-0862">Zinc</keyword>
<dbReference type="PANTHER" id="PTHR10131:SF157">
    <property type="entry name" value="RECEPTOR-ASSOCIATED FACTOR, PUTATIVE-RELATED"/>
    <property type="match status" value="1"/>
</dbReference>
<evidence type="ECO:0000313" key="8">
    <source>
        <dbReference type="EMBL" id="PVD38767.1"/>
    </source>
</evidence>
<name>A0A2T7PZE5_POMCA</name>
<evidence type="ECO:0000259" key="7">
    <source>
        <dbReference type="PROSITE" id="PS50145"/>
    </source>
</evidence>
<dbReference type="SUPFAM" id="SSF49599">
    <property type="entry name" value="TRAF domain-like"/>
    <property type="match status" value="1"/>
</dbReference>
<dbReference type="GO" id="GO:0008270">
    <property type="term" value="F:zinc ion binding"/>
    <property type="evidence" value="ECO:0007669"/>
    <property type="project" value="UniProtKB-KW"/>
</dbReference>